<reference evidence="1" key="2">
    <citation type="journal article" date="2015" name="Data Brief">
        <title>Shoot transcriptome of the giant reed, Arundo donax.</title>
        <authorList>
            <person name="Barrero R.A."/>
            <person name="Guerrero F.D."/>
            <person name="Moolhuijzen P."/>
            <person name="Goolsby J.A."/>
            <person name="Tidwell J."/>
            <person name="Bellgard S.E."/>
            <person name="Bellgard M.I."/>
        </authorList>
    </citation>
    <scope>NUCLEOTIDE SEQUENCE</scope>
    <source>
        <tissue evidence="1">Shoot tissue taken approximately 20 cm above the soil surface</tissue>
    </source>
</reference>
<reference evidence="1" key="1">
    <citation type="submission" date="2014-09" db="EMBL/GenBank/DDBJ databases">
        <authorList>
            <person name="Magalhaes I.L.F."/>
            <person name="Oliveira U."/>
            <person name="Santos F.R."/>
            <person name="Vidigal T.H.D.A."/>
            <person name="Brescovit A.D."/>
            <person name="Santos A.J."/>
        </authorList>
    </citation>
    <scope>NUCLEOTIDE SEQUENCE</scope>
    <source>
        <tissue evidence="1">Shoot tissue taken approximately 20 cm above the soil surface</tissue>
    </source>
</reference>
<protein>
    <submittedName>
        <fullName evidence="1">Uncharacterized protein</fullName>
    </submittedName>
</protein>
<organism evidence="1">
    <name type="scientific">Arundo donax</name>
    <name type="common">Giant reed</name>
    <name type="synonym">Donax arundinaceus</name>
    <dbReference type="NCBI Taxonomy" id="35708"/>
    <lineage>
        <taxon>Eukaryota</taxon>
        <taxon>Viridiplantae</taxon>
        <taxon>Streptophyta</taxon>
        <taxon>Embryophyta</taxon>
        <taxon>Tracheophyta</taxon>
        <taxon>Spermatophyta</taxon>
        <taxon>Magnoliopsida</taxon>
        <taxon>Liliopsida</taxon>
        <taxon>Poales</taxon>
        <taxon>Poaceae</taxon>
        <taxon>PACMAD clade</taxon>
        <taxon>Arundinoideae</taxon>
        <taxon>Arundineae</taxon>
        <taxon>Arundo</taxon>
    </lineage>
</organism>
<proteinExistence type="predicted"/>
<dbReference type="EMBL" id="GBRH01168901">
    <property type="protein sequence ID" value="JAE28995.1"/>
    <property type="molecule type" value="Transcribed_RNA"/>
</dbReference>
<dbReference type="AlphaFoldDB" id="A0A0A9GVF3"/>
<evidence type="ECO:0000313" key="1">
    <source>
        <dbReference type="EMBL" id="JAE28995.1"/>
    </source>
</evidence>
<sequence length="27" mass="3243">MMRLRAPLIGPTNYWEGRLDVDLCCYR</sequence>
<name>A0A0A9GVF3_ARUDO</name>
<accession>A0A0A9GVF3</accession>